<feature type="chain" id="PRO_5003554660" evidence="7">
    <location>
        <begin position="22"/>
        <end position="298"/>
    </location>
</feature>
<gene>
    <name evidence="9" type="ORF">CH063_07743</name>
</gene>
<comment type="cofactor">
    <cofactor evidence="1">
        <name>FAD</name>
        <dbReference type="ChEBI" id="CHEBI:57692"/>
    </cofactor>
</comment>
<evidence type="ECO:0000256" key="6">
    <source>
        <dbReference type="RuleBase" id="RU003968"/>
    </source>
</evidence>
<evidence type="ECO:0000256" key="4">
    <source>
        <dbReference type="ARBA" id="ARBA00022827"/>
    </source>
</evidence>
<evidence type="ECO:0000259" key="8">
    <source>
        <dbReference type="PROSITE" id="PS00623"/>
    </source>
</evidence>
<dbReference type="InterPro" id="IPR000172">
    <property type="entry name" value="GMC_OxRdtase_N"/>
</dbReference>
<dbReference type="InterPro" id="IPR027424">
    <property type="entry name" value="Glucose_Oxidase_domain_2"/>
</dbReference>
<dbReference type="STRING" id="759273.H1V795"/>
<dbReference type="VEuPathDB" id="FungiDB:CH63R_04856"/>
<dbReference type="HOGENOM" id="CLU_933869_0_0_1"/>
<keyword evidence="3 6" id="KW-0285">Flavoprotein</keyword>
<feature type="domain" description="Glucose-methanol-choline oxidoreductase N-terminal" evidence="8">
    <location>
        <begin position="114"/>
        <end position="137"/>
    </location>
</feature>
<dbReference type="eggNOG" id="KOG1238">
    <property type="taxonomic scope" value="Eukaryota"/>
</dbReference>
<evidence type="ECO:0000313" key="9">
    <source>
        <dbReference type="EMBL" id="CCF36097.1"/>
    </source>
</evidence>
<dbReference type="Proteomes" id="UP000007174">
    <property type="component" value="Unassembled WGS sequence"/>
</dbReference>
<comment type="similarity">
    <text evidence="2 6">Belongs to the GMC oxidoreductase family.</text>
</comment>
<dbReference type="PANTHER" id="PTHR11552">
    <property type="entry name" value="GLUCOSE-METHANOL-CHOLINE GMC OXIDOREDUCTASE"/>
    <property type="match status" value="1"/>
</dbReference>
<dbReference type="Gene3D" id="3.30.560.10">
    <property type="entry name" value="Glucose Oxidase, domain 3"/>
    <property type="match status" value="1"/>
</dbReference>
<dbReference type="Pfam" id="PF00732">
    <property type="entry name" value="GMC_oxred_N"/>
    <property type="match status" value="1"/>
</dbReference>
<dbReference type="PROSITE" id="PS00623">
    <property type="entry name" value="GMC_OXRED_1"/>
    <property type="match status" value="1"/>
</dbReference>
<keyword evidence="5" id="KW-0560">Oxidoreductase</keyword>
<sequence length="298" mass="32104">MDSTLVFFCFVSLVLLPFSSALHITSQTIDNFLLAEYDYVVVGGGISGLVVANRLSEDSNRTVLVIESGELDGRESNIVAPGYIGLPHPSPYGQSVVTAPQNFLDGKTRSINQGKGIGGGSVVNGMCWTRGAAADFDAWEELGNPGWGWKGLLPYFKKVESYTVNVDENLRNRLNIHPNMLFHGTQGPINVAYPRHFYDSSGFSEIGLRLSGDLNTGDLTGAMIVPSSMSPTNQTRSDARTGYFDSAISRSNLHVVTGQTATRLIVGLPGSLAEGDRRRIIGVDVSQHPSLLVSQIGR</sequence>
<dbReference type="SUPFAM" id="SSF51905">
    <property type="entry name" value="FAD/NAD(P)-binding domain"/>
    <property type="match status" value="1"/>
</dbReference>
<organism evidence="9 10">
    <name type="scientific">Colletotrichum higginsianum (strain IMI 349063)</name>
    <name type="common">Crucifer anthracnose fungus</name>
    <dbReference type="NCBI Taxonomy" id="759273"/>
    <lineage>
        <taxon>Eukaryota</taxon>
        <taxon>Fungi</taxon>
        <taxon>Dikarya</taxon>
        <taxon>Ascomycota</taxon>
        <taxon>Pezizomycotina</taxon>
        <taxon>Sordariomycetes</taxon>
        <taxon>Hypocreomycetidae</taxon>
        <taxon>Glomerellales</taxon>
        <taxon>Glomerellaceae</taxon>
        <taxon>Colletotrichum</taxon>
        <taxon>Colletotrichum destructivum species complex</taxon>
    </lineage>
</organism>
<dbReference type="PANTHER" id="PTHR11552:SF115">
    <property type="entry name" value="DEHYDROGENASE XPTC-RELATED"/>
    <property type="match status" value="1"/>
</dbReference>
<evidence type="ECO:0000313" key="10">
    <source>
        <dbReference type="Proteomes" id="UP000007174"/>
    </source>
</evidence>
<dbReference type="Gene3D" id="4.10.450.10">
    <property type="entry name" value="Glucose Oxidase, domain 2"/>
    <property type="match status" value="1"/>
</dbReference>
<evidence type="ECO:0000256" key="7">
    <source>
        <dbReference type="SAM" id="SignalP"/>
    </source>
</evidence>
<dbReference type="GO" id="GO:0050660">
    <property type="term" value="F:flavin adenine dinucleotide binding"/>
    <property type="evidence" value="ECO:0007669"/>
    <property type="project" value="InterPro"/>
</dbReference>
<reference evidence="10" key="1">
    <citation type="journal article" date="2012" name="Nat. Genet.">
        <title>Lifestyle transitions in plant pathogenic Colletotrichum fungi deciphered by genome and transcriptome analyses.</title>
        <authorList>
            <person name="O'Connell R.J."/>
            <person name="Thon M.R."/>
            <person name="Hacquard S."/>
            <person name="Amyotte S.G."/>
            <person name="Kleemann J."/>
            <person name="Torres M.F."/>
            <person name="Damm U."/>
            <person name="Buiate E.A."/>
            <person name="Epstein L."/>
            <person name="Alkan N."/>
            <person name="Altmueller J."/>
            <person name="Alvarado-Balderrama L."/>
            <person name="Bauser C.A."/>
            <person name="Becker C."/>
            <person name="Birren B.W."/>
            <person name="Chen Z."/>
            <person name="Choi J."/>
            <person name="Crouch J.A."/>
            <person name="Duvick J.P."/>
            <person name="Farman M.A."/>
            <person name="Gan P."/>
            <person name="Heiman D."/>
            <person name="Henrissat B."/>
            <person name="Howard R.J."/>
            <person name="Kabbage M."/>
            <person name="Koch C."/>
            <person name="Kracher B."/>
            <person name="Kubo Y."/>
            <person name="Law A.D."/>
            <person name="Lebrun M.-H."/>
            <person name="Lee Y.-H."/>
            <person name="Miyara I."/>
            <person name="Moore N."/>
            <person name="Neumann U."/>
            <person name="Nordstroem K."/>
            <person name="Panaccione D.G."/>
            <person name="Panstruga R."/>
            <person name="Place M."/>
            <person name="Proctor R.H."/>
            <person name="Prusky D."/>
            <person name="Rech G."/>
            <person name="Reinhardt R."/>
            <person name="Rollins J.A."/>
            <person name="Rounsley S."/>
            <person name="Schardl C.L."/>
            <person name="Schwartz D.C."/>
            <person name="Shenoy N."/>
            <person name="Shirasu K."/>
            <person name="Sikhakolli U.R."/>
            <person name="Stueber K."/>
            <person name="Sukno S.A."/>
            <person name="Sweigard J.A."/>
            <person name="Takano Y."/>
            <person name="Takahara H."/>
            <person name="Trail F."/>
            <person name="van der Does H.C."/>
            <person name="Voll L.M."/>
            <person name="Will I."/>
            <person name="Young S."/>
            <person name="Zeng Q."/>
            <person name="Zhang J."/>
            <person name="Zhou S."/>
            <person name="Dickman M.B."/>
            <person name="Schulze-Lefert P."/>
            <person name="Ver Loren van Themaat E."/>
            <person name="Ma L.-J."/>
            <person name="Vaillancourt L.J."/>
        </authorList>
    </citation>
    <scope>NUCLEOTIDE SEQUENCE [LARGE SCALE GENOMIC DNA]</scope>
    <source>
        <strain evidence="10">IMI 349063</strain>
    </source>
</reference>
<dbReference type="GO" id="GO:0016614">
    <property type="term" value="F:oxidoreductase activity, acting on CH-OH group of donors"/>
    <property type="evidence" value="ECO:0007669"/>
    <property type="project" value="InterPro"/>
</dbReference>
<dbReference type="GO" id="GO:0044550">
    <property type="term" value="P:secondary metabolite biosynthetic process"/>
    <property type="evidence" value="ECO:0007669"/>
    <property type="project" value="TreeGrafter"/>
</dbReference>
<dbReference type="AlphaFoldDB" id="H1V795"/>
<keyword evidence="7" id="KW-0732">Signal</keyword>
<evidence type="ECO:0000256" key="1">
    <source>
        <dbReference type="ARBA" id="ARBA00001974"/>
    </source>
</evidence>
<feature type="signal peptide" evidence="7">
    <location>
        <begin position="1"/>
        <end position="21"/>
    </location>
</feature>
<evidence type="ECO:0000256" key="2">
    <source>
        <dbReference type="ARBA" id="ARBA00010790"/>
    </source>
</evidence>
<evidence type="ECO:0000256" key="5">
    <source>
        <dbReference type="ARBA" id="ARBA00023002"/>
    </source>
</evidence>
<proteinExistence type="inferred from homology"/>
<keyword evidence="4 6" id="KW-0274">FAD</keyword>
<name>H1V795_COLHI</name>
<protein>
    <submittedName>
        <fullName evidence="9">Choline dehydrogenase</fullName>
    </submittedName>
</protein>
<accession>H1V795</accession>
<evidence type="ECO:0000256" key="3">
    <source>
        <dbReference type="ARBA" id="ARBA00022630"/>
    </source>
</evidence>
<dbReference type="EMBL" id="CACQ02001834">
    <property type="protein sequence ID" value="CCF36097.1"/>
    <property type="molecule type" value="Genomic_DNA"/>
</dbReference>
<dbReference type="InterPro" id="IPR036188">
    <property type="entry name" value="FAD/NAD-bd_sf"/>
</dbReference>
<dbReference type="InterPro" id="IPR012132">
    <property type="entry name" value="GMC_OxRdtase"/>
</dbReference>
<dbReference type="Gene3D" id="3.50.50.60">
    <property type="entry name" value="FAD/NAD(P)-binding domain"/>
    <property type="match status" value="1"/>
</dbReference>